<name>A0A3M7T029_BRAPC</name>
<dbReference type="Proteomes" id="UP000276133">
    <property type="component" value="Unassembled WGS sequence"/>
</dbReference>
<keyword evidence="2" id="KW-1185">Reference proteome</keyword>
<reference evidence="1 2" key="1">
    <citation type="journal article" date="2018" name="Sci. Rep.">
        <title>Genomic signatures of local adaptation to the degree of environmental predictability in rotifers.</title>
        <authorList>
            <person name="Franch-Gras L."/>
            <person name="Hahn C."/>
            <person name="Garcia-Roger E.M."/>
            <person name="Carmona M.J."/>
            <person name="Serra M."/>
            <person name="Gomez A."/>
        </authorList>
    </citation>
    <scope>NUCLEOTIDE SEQUENCE [LARGE SCALE GENOMIC DNA]</scope>
    <source>
        <strain evidence="1">HYR1</strain>
    </source>
</reference>
<dbReference type="EMBL" id="REGN01000507">
    <property type="protein sequence ID" value="RNA41401.1"/>
    <property type="molecule type" value="Genomic_DNA"/>
</dbReference>
<sequence>MENWNLYKPWAYMYFREWTYIVEKLGAYRLILIFSPGLVCQVLRKKDFGNPLINTQQLTITFNESLRNRRQNEE</sequence>
<gene>
    <name evidence="1" type="ORF">BpHYR1_053038</name>
</gene>
<comment type="caution">
    <text evidence="1">The sequence shown here is derived from an EMBL/GenBank/DDBJ whole genome shotgun (WGS) entry which is preliminary data.</text>
</comment>
<accession>A0A3M7T029</accession>
<evidence type="ECO:0000313" key="1">
    <source>
        <dbReference type="EMBL" id="RNA41401.1"/>
    </source>
</evidence>
<evidence type="ECO:0000313" key="2">
    <source>
        <dbReference type="Proteomes" id="UP000276133"/>
    </source>
</evidence>
<proteinExistence type="predicted"/>
<dbReference type="AlphaFoldDB" id="A0A3M7T029"/>
<protein>
    <submittedName>
        <fullName evidence="1">Uncharacterized protein</fullName>
    </submittedName>
</protein>
<organism evidence="1 2">
    <name type="scientific">Brachionus plicatilis</name>
    <name type="common">Marine rotifer</name>
    <name type="synonym">Brachionus muelleri</name>
    <dbReference type="NCBI Taxonomy" id="10195"/>
    <lineage>
        <taxon>Eukaryota</taxon>
        <taxon>Metazoa</taxon>
        <taxon>Spiralia</taxon>
        <taxon>Gnathifera</taxon>
        <taxon>Rotifera</taxon>
        <taxon>Eurotatoria</taxon>
        <taxon>Monogononta</taxon>
        <taxon>Pseudotrocha</taxon>
        <taxon>Ploima</taxon>
        <taxon>Brachionidae</taxon>
        <taxon>Brachionus</taxon>
    </lineage>
</organism>